<dbReference type="EMBL" id="JBFTEZ010000002">
    <property type="protein sequence ID" value="MEX6463065.1"/>
    <property type="molecule type" value="Genomic_DNA"/>
</dbReference>
<evidence type="ECO:0000313" key="6">
    <source>
        <dbReference type="Proteomes" id="UP001560293"/>
    </source>
</evidence>
<protein>
    <submittedName>
        <fullName evidence="5">LuxR C-terminal-related transcriptional regulator</fullName>
    </submittedName>
</protein>
<reference evidence="6" key="1">
    <citation type="submission" date="2024-07" db="EMBL/GenBank/DDBJ databases">
        <title>Pseudomonas strain that inhibits Aeromonas fish pathogens.</title>
        <authorList>
            <person name="Wildschutte H."/>
        </authorList>
    </citation>
    <scope>NUCLEOTIDE SEQUENCE [LARGE SCALE GENOMIC DNA]</scope>
    <source>
        <strain evidence="6">n60</strain>
    </source>
</reference>
<dbReference type="Gene3D" id="1.10.10.10">
    <property type="entry name" value="Winged helix-like DNA-binding domain superfamily/Winged helix DNA-binding domain"/>
    <property type="match status" value="1"/>
</dbReference>
<dbReference type="Proteomes" id="UP001560293">
    <property type="component" value="Unassembled WGS sequence"/>
</dbReference>
<evidence type="ECO:0000256" key="2">
    <source>
        <dbReference type="ARBA" id="ARBA00023125"/>
    </source>
</evidence>
<dbReference type="PRINTS" id="PR00038">
    <property type="entry name" value="HTHLUXR"/>
</dbReference>
<dbReference type="InterPro" id="IPR029016">
    <property type="entry name" value="GAF-like_dom_sf"/>
</dbReference>
<dbReference type="PROSITE" id="PS50043">
    <property type="entry name" value="HTH_LUXR_2"/>
    <property type="match status" value="1"/>
</dbReference>
<keyword evidence="2" id="KW-0238">DNA-binding</keyword>
<dbReference type="PANTHER" id="PTHR44688:SF16">
    <property type="entry name" value="DNA-BINDING TRANSCRIPTIONAL ACTIVATOR DEVR_DOSR"/>
    <property type="match status" value="1"/>
</dbReference>
<dbReference type="CDD" id="cd06170">
    <property type="entry name" value="LuxR_C_like"/>
    <property type="match status" value="1"/>
</dbReference>
<evidence type="ECO:0000313" key="5">
    <source>
        <dbReference type="EMBL" id="MEX6463065.1"/>
    </source>
</evidence>
<name>A0ABV3YDN1_9ACTN</name>
<dbReference type="InterPro" id="IPR016032">
    <property type="entry name" value="Sig_transdc_resp-reg_C-effctor"/>
</dbReference>
<keyword evidence="3" id="KW-0804">Transcription</keyword>
<dbReference type="SUPFAM" id="SSF46894">
    <property type="entry name" value="C-terminal effector domain of the bipartite response regulators"/>
    <property type="match status" value="1"/>
</dbReference>
<dbReference type="InterPro" id="IPR000792">
    <property type="entry name" value="Tscrpt_reg_LuxR_C"/>
</dbReference>
<evidence type="ECO:0000256" key="3">
    <source>
        <dbReference type="ARBA" id="ARBA00023163"/>
    </source>
</evidence>
<organism evidence="5 6">
    <name type="scientific">Dietzia cinnamea</name>
    <dbReference type="NCBI Taxonomy" id="321318"/>
    <lineage>
        <taxon>Bacteria</taxon>
        <taxon>Bacillati</taxon>
        <taxon>Actinomycetota</taxon>
        <taxon>Actinomycetes</taxon>
        <taxon>Mycobacteriales</taxon>
        <taxon>Dietziaceae</taxon>
        <taxon>Dietzia</taxon>
    </lineage>
</organism>
<dbReference type="SMART" id="SM00421">
    <property type="entry name" value="HTH_LUXR"/>
    <property type="match status" value="1"/>
</dbReference>
<dbReference type="Gene3D" id="3.30.450.40">
    <property type="match status" value="1"/>
</dbReference>
<gene>
    <name evidence="5" type="ORF">AB6N35_01645</name>
</gene>
<dbReference type="SUPFAM" id="SSF55781">
    <property type="entry name" value="GAF domain-like"/>
    <property type="match status" value="1"/>
</dbReference>
<keyword evidence="1" id="KW-0805">Transcription regulation</keyword>
<sequence length="287" mass="30219">MTTLRPSDSDAVLGALRRARQDSGLPIVFAGEGNGETAQLSRFIGARTSSMQGLQVAKGRGLGGHVMASGRPATVRDYEDCSGITRHYAEAVGQEGLRAIISVPVMVSGVARTILYGSTRVATQLGDHVTRTFNSVAAELASEFRVRDEVDRRLRMADVAAAEHSVGLEASDREQLRVLHGELRAIAAELGDPALRDRLLAAGSALAGVGRAPDAGDVPVPANSVLSPREIDVLAQVALGLSNAEVGARLSLSPETIKAYLRNIGTKLGTRSRMESVARARLLGLLP</sequence>
<dbReference type="PANTHER" id="PTHR44688">
    <property type="entry name" value="DNA-BINDING TRANSCRIPTIONAL ACTIVATOR DEVR_DOSR"/>
    <property type="match status" value="1"/>
</dbReference>
<comment type="caution">
    <text evidence="5">The sequence shown here is derived from an EMBL/GenBank/DDBJ whole genome shotgun (WGS) entry which is preliminary data.</text>
</comment>
<evidence type="ECO:0000259" key="4">
    <source>
        <dbReference type="PROSITE" id="PS50043"/>
    </source>
</evidence>
<feature type="domain" description="HTH luxR-type" evidence="4">
    <location>
        <begin position="219"/>
        <end position="284"/>
    </location>
</feature>
<accession>A0ABV3YDN1</accession>
<dbReference type="Pfam" id="PF00196">
    <property type="entry name" value="GerE"/>
    <property type="match status" value="1"/>
</dbReference>
<dbReference type="RefSeq" id="WP_061228401.1">
    <property type="nucleotide sequence ID" value="NZ_JALXUV010000061.1"/>
</dbReference>
<dbReference type="InterPro" id="IPR036388">
    <property type="entry name" value="WH-like_DNA-bd_sf"/>
</dbReference>
<keyword evidence="6" id="KW-1185">Reference proteome</keyword>
<dbReference type="PROSITE" id="PS00622">
    <property type="entry name" value="HTH_LUXR_1"/>
    <property type="match status" value="1"/>
</dbReference>
<evidence type="ECO:0000256" key="1">
    <source>
        <dbReference type="ARBA" id="ARBA00023015"/>
    </source>
</evidence>
<proteinExistence type="predicted"/>